<evidence type="ECO:0000256" key="1">
    <source>
        <dbReference type="ARBA" id="ARBA00022553"/>
    </source>
</evidence>
<dbReference type="PANTHER" id="PTHR48111">
    <property type="entry name" value="REGULATOR OF RPOS"/>
    <property type="match status" value="1"/>
</dbReference>
<keyword evidence="2" id="KW-0902">Two-component regulatory system</keyword>
<dbReference type="PANTHER" id="PTHR48111:SF1">
    <property type="entry name" value="TWO-COMPONENT RESPONSE REGULATOR ORR33"/>
    <property type="match status" value="1"/>
</dbReference>
<keyword evidence="5" id="KW-0804">Transcription</keyword>
<dbReference type="InterPro" id="IPR001867">
    <property type="entry name" value="OmpR/PhoB-type_DNA-bd"/>
</dbReference>
<evidence type="ECO:0000256" key="4">
    <source>
        <dbReference type="ARBA" id="ARBA00023125"/>
    </source>
</evidence>
<evidence type="ECO:0000259" key="8">
    <source>
        <dbReference type="PROSITE" id="PS51755"/>
    </source>
</evidence>
<name>A0ABT1RY82_9FIRM</name>
<dbReference type="Gene3D" id="1.10.10.10">
    <property type="entry name" value="Winged helix-like DNA-binding domain superfamily/Winged helix DNA-binding domain"/>
    <property type="match status" value="1"/>
</dbReference>
<feature type="DNA-binding region" description="OmpR/PhoB-type" evidence="6">
    <location>
        <begin position="1"/>
        <end position="97"/>
    </location>
</feature>
<accession>A0ABT1RY82</accession>
<evidence type="ECO:0000256" key="3">
    <source>
        <dbReference type="ARBA" id="ARBA00023015"/>
    </source>
</evidence>
<comment type="caution">
    <text evidence="9">The sequence shown here is derived from an EMBL/GenBank/DDBJ whole genome shotgun (WGS) entry which is preliminary data.</text>
</comment>
<dbReference type="GeneID" id="90531313"/>
<evidence type="ECO:0000313" key="10">
    <source>
        <dbReference type="Proteomes" id="UP001524473"/>
    </source>
</evidence>
<dbReference type="InterPro" id="IPR039420">
    <property type="entry name" value="WalR-like"/>
</dbReference>
<dbReference type="RefSeq" id="WP_147578494.1">
    <property type="nucleotide sequence ID" value="NZ_CABKVV010000010.1"/>
</dbReference>
<evidence type="ECO:0000256" key="5">
    <source>
        <dbReference type="ARBA" id="ARBA00023163"/>
    </source>
</evidence>
<evidence type="ECO:0000256" key="7">
    <source>
        <dbReference type="SAM" id="MobiDB-lite"/>
    </source>
</evidence>
<dbReference type="SUPFAM" id="SSF46894">
    <property type="entry name" value="C-terminal effector domain of the bipartite response regulators"/>
    <property type="match status" value="1"/>
</dbReference>
<keyword evidence="10" id="KW-1185">Reference proteome</keyword>
<dbReference type="CDD" id="cd00383">
    <property type="entry name" value="trans_reg_C"/>
    <property type="match status" value="1"/>
</dbReference>
<dbReference type="EMBL" id="JANFZH010000012">
    <property type="protein sequence ID" value="MCQ4839649.1"/>
    <property type="molecule type" value="Genomic_DNA"/>
</dbReference>
<reference evidence="9 10" key="1">
    <citation type="submission" date="2022-06" db="EMBL/GenBank/DDBJ databases">
        <title>Isolation of gut microbiota from human fecal samples.</title>
        <authorList>
            <person name="Pamer E.G."/>
            <person name="Barat B."/>
            <person name="Waligurski E."/>
            <person name="Medina S."/>
            <person name="Paddock L."/>
            <person name="Mostad J."/>
        </authorList>
    </citation>
    <scope>NUCLEOTIDE SEQUENCE [LARGE SCALE GENOMIC DNA]</scope>
    <source>
        <strain evidence="9 10">DFI.9.73</strain>
    </source>
</reference>
<evidence type="ECO:0000313" key="9">
    <source>
        <dbReference type="EMBL" id="MCQ4839649.1"/>
    </source>
</evidence>
<evidence type="ECO:0000256" key="2">
    <source>
        <dbReference type="ARBA" id="ARBA00023012"/>
    </source>
</evidence>
<dbReference type="InterPro" id="IPR016032">
    <property type="entry name" value="Sig_transdc_resp-reg_C-effctor"/>
</dbReference>
<keyword evidence="1" id="KW-0597">Phosphoprotein</keyword>
<proteinExistence type="predicted"/>
<keyword evidence="3" id="KW-0805">Transcription regulation</keyword>
<evidence type="ECO:0000256" key="6">
    <source>
        <dbReference type="PROSITE-ProRule" id="PRU01091"/>
    </source>
</evidence>
<keyword evidence="4 6" id="KW-0238">DNA-binding</keyword>
<dbReference type="Pfam" id="PF00486">
    <property type="entry name" value="Trans_reg_C"/>
    <property type="match status" value="1"/>
</dbReference>
<protein>
    <submittedName>
        <fullName evidence="9">Winged helix-turn-helix domain-containing protein</fullName>
    </submittedName>
</protein>
<dbReference type="InterPro" id="IPR036388">
    <property type="entry name" value="WH-like_DNA-bd_sf"/>
</dbReference>
<feature type="region of interest" description="Disordered" evidence="7">
    <location>
        <begin position="97"/>
        <end position="121"/>
    </location>
</feature>
<organism evidence="9 10">
    <name type="scientific">Neglectibacter timonensis</name>
    <dbReference type="NCBI Taxonomy" id="1776382"/>
    <lineage>
        <taxon>Bacteria</taxon>
        <taxon>Bacillati</taxon>
        <taxon>Bacillota</taxon>
        <taxon>Clostridia</taxon>
        <taxon>Eubacteriales</taxon>
        <taxon>Oscillospiraceae</taxon>
        <taxon>Neglectibacter</taxon>
    </lineage>
</organism>
<dbReference type="PROSITE" id="PS51755">
    <property type="entry name" value="OMPR_PHOB"/>
    <property type="match status" value="1"/>
</dbReference>
<sequence length="121" mass="13555">MMKIVWNGAELSCGKDSVRLDGRELALSRMERKLLLYLARHPDTVLSRERLLREVWEYELPGATRTVDTHVKNLRARLGGLGDFIVTVRGVGYRLDTGAGRADGHRRVRRPAAASGRKTAS</sequence>
<dbReference type="SMART" id="SM00862">
    <property type="entry name" value="Trans_reg_C"/>
    <property type="match status" value="1"/>
</dbReference>
<gene>
    <name evidence="9" type="ORF">NE695_06955</name>
</gene>
<feature type="domain" description="OmpR/PhoB-type" evidence="8">
    <location>
        <begin position="1"/>
        <end position="97"/>
    </location>
</feature>
<dbReference type="Proteomes" id="UP001524473">
    <property type="component" value="Unassembled WGS sequence"/>
</dbReference>